<dbReference type="Proteomes" id="UP000280197">
    <property type="component" value="Chromosome"/>
</dbReference>
<keyword evidence="2" id="KW-1185">Reference proteome</keyword>
<protein>
    <submittedName>
        <fullName evidence="1">Uncharacterized protein</fullName>
    </submittedName>
</protein>
<dbReference type="EMBL" id="CP034463">
    <property type="protein sequence ID" value="AZP15571.1"/>
    <property type="molecule type" value="Genomic_DNA"/>
</dbReference>
<gene>
    <name evidence="1" type="ORF">EJC51_05335</name>
</gene>
<dbReference type="AlphaFoldDB" id="A0A3Q9BVN7"/>
<organism evidence="1 2">
    <name type="scientific">Streptomyces aquilus</name>
    <dbReference type="NCBI Taxonomy" id="2548456"/>
    <lineage>
        <taxon>Bacteria</taxon>
        <taxon>Bacillati</taxon>
        <taxon>Actinomycetota</taxon>
        <taxon>Actinomycetes</taxon>
        <taxon>Kitasatosporales</taxon>
        <taxon>Streptomycetaceae</taxon>
        <taxon>Streptomyces</taxon>
    </lineage>
</organism>
<sequence>MTTEFTGVIECRPLARIWGVEDEDAVWQAAIDLDLLNTGNAYDALACLFGVRNSFGFRPLAEGRGLPEDASEGLRKRLAGWGGPASAWGTTWITWAELRAADWDETDRSGGKSRRAVAGATTHWGPVWDVMRALGRVHGAEHVRLVVWFD</sequence>
<dbReference type="KEGG" id="saqu:EJC51_05335"/>
<evidence type="ECO:0000313" key="2">
    <source>
        <dbReference type="Proteomes" id="UP000280197"/>
    </source>
</evidence>
<accession>A0A3Q9BVN7</accession>
<reference evidence="1 2" key="1">
    <citation type="submission" date="2018-12" db="EMBL/GenBank/DDBJ databases">
        <authorList>
            <person name="Li K."/>
        </authorList>
    </citation>
    <scope>NUCLEOTIDE SEQUENCE [LARGE SCALE GENOMIC DNA]</scope>
    <source>
        <strain evidence="2">CR22</strain>
    </source>
</reference>
<dbReference type="RefSeq" id="WP_126269949.1">
    <property type="nucleotide sequence ID" value="NZ_CP034463.1"/>
</dbReference>
<evidence type="ECO:0000313" key="1">
    <source>
        <dbReference type="EMBL" id="AZP15571.1"/>
    </source>
</evidence>
<name>A0A3Q9BVN7_9ACTN</name>
<proteinExistence type="predicted"/>